<dbReference type="GeneID" id="109719734"/>
<feature type="transmembrane region" description="Helical" evidence="8">
    <location>
        <begin position="201"/>
        <end position="221"/>
    </location>
</feature>
<feature type="domain" description="Amino acid transporter transmembrane" evidence="9">
    <location>
        <begin position="78"/>
        <end position="261"/>
    </location>
</feature>
<feature type="region of interest" description="Disordered" evidence="7">
    <location>
        <begin position="1"/>
        <end position="20"/>
    </location>
</feature>
<keyword evidence="2" id="KW-0813">Transport</keyword>
<evidence type="ECO:0000313" key="10">
    <source>
        <dbReference type="Proteomes" id="UP000515123"/>
    </source>
</evidence>
<dbReference type="PANTHER" id="PTHR48017">
    <property type="entry name" value="OS05G0424000 PROTEIN-RELATED"/>
    <property type="match status" value="1"/>
</dbReference>
<gene>
    <name evidence="11" type="primary">LOC109719734</name>
</gene>
<feature type="transmembrane region" description="Helical" evidence="8">
    <location>
        <begin position="409"/>
        <end position="431"/>
    </location>
</feature>
<keyword evidence="6 8" id="KW-0472">Membrane</keyword>
<proteinExistence type="predicted"/>
<dbReference type="Proteomes" id="UP000515123">
    <property type="component" value="Linkage group 1"/>
</dbReference>
<evidence type="ECO:0000256" key="3">
    <source>
        <dbReference type="ARBA" id="ARBA00022692"/>
    </source>
</evidence>
<accession>A0A6P5G0M1</accession>
<dbReference type="InterPro" id="IPR013057">
    <property type="entry name" value="AA_transpt_TM"/>
</dbReference>
<keyword evidence="5 8" id="KW-1133">Transmembrane helix</keyword>
<dbReference type="RefSeq" id="XP_020102161.1">
    <property type="nucleotide sequence ID" value="XM_020246572.1"/>
</dbReference>
<dbReference type="GO" id="GO:0006865">
    <property type="term" value="P:amino acid transport"/>
    <property type="evidence" value="ECO:0007669"/>
    <property type="project" value="UniProtKB-KW"/>
</dbReference>
<keyword evidence="4" id="KW-0029">Amino-acid transport</keyword>
<evidence type="ECO:0000259" key="9">
    <source>
        <dbReference type="Pfam" id="PF01490"/>
    </source>
</evidence>
<organism evidence="10 11">
    <name type="scientific">Ananas comosus</name>
    <name type="common">Pineapple</name>
    <name type="synonym">Ananas ananas</name>
    <dbReference type="NCBI Taxonomy" id="4615"/>
    <lineage>
        <taxon>Eukaryota</taxon>
        <taxon>Viridiplantae</taxon>
        <taxon>Streptophyta</taxon>
        <taxon>Embryophyta</taxon>
        <taxon>Tracheophyta</taxon>
        <taxon>Spermatophyta</taxon>
        <taxon>Magnoliopsida</taxon>
        <taxon>Liliopsida</taxon>
        <taxon>Poales</taxon>
        <taxon>Bromeliaceae</taxon>
        <taxon>Bromelioideae</taxon>
        <taxon>Ananas</taxon>
    </lineage>
</organism>
<evidence type="ECO:0000256" key="7">
    <source>
        <dbReference type="SAM" id="MobiDB-lite"/>
    </source>
</evidence>
<evidence type="ECO:0000256" key="6">
    <source>
        <dbReference type="ARBA" id="ARBA00023136"/>
    </source>
</evidence>
<name>A0A6P5G0M1_ANACO</name>
<feature type="domain" description="Amino acid transporter transmembrane" evidence="9">
    <location>
        <begin position="278"/>
        <end position="462"/>
    </location>
</feature>
<feature type="transmembrane region" description="Helical" evidence="8">
    <location>
        <begin position="288"/>
        <end position="309"/>
    </location>
</feature>
<reference evidence="10" key="1">
    <citation type="journal article" date="2015" name="Nat. Genet.">
        <title>The pineapple genome and the evolution of CAM photosynthesis.</title>
        <authorList>
            <person name="Ming R."/>
            <person name="VanBuren R."/>
            <person name="Wai C.M."/>
            <person name="Tang H."/>
            <person name="Schatz M.C."/>
            <person name="Bowers J.E."/>
            <person name="Lyons E."/>
            <person name="Wang M.L."/>
            <person name="Chen J."/>
            <person name="Biggers E."/>
            <person name="Zhang J."/>
            <person name="Huang L."/>
            <person name="Zhang L."/>
            <person name="Miao W."/>
            <person name="Zhang J."/>
            <person name="Ye Z."/>
            <person name="Miao C."/>
            <person name="Lin Z."/>
            <person name="Wang H."/>
            <person name="Zhou H."/>
            <person name="Yim W.C."/>
            <person name="Priest H.D."/>
            <person name="Zheng C."/>
            <person name="Woodhouse M."/>
            <person name="Edger P.P."/>
            <person name="Guyot R."/>
            <person name="Guo H.B."/>
            <person name="Guo H."/>
            <person name="Zheng G."/>
            <person name="Singh R."/>
            <person name="Sharma A."/>
            <person name="Min X."/>
            <person name="Zheng Y."/>
            <person name="Lee H."/>
            <person name="Gurtowski J."/>
            <person name="Sedlazeck F.J."/>
            <person name="Harkess A."/>
            <person name="McKain M.R."/>
            <person name="Liao Z."/>
            <person name="Fang J."/>
            <person name="Liu J."/>
            <person name="Zhang X."/>
            <person name="Zhang Q."/>
            <person name="Hu W."/>
            <person name="Qin Y."/>
            <person name="Wang K."/>
            <person name="Chen L.Y."/>
            <person name="Shirley N."/>
            <person name="Lin Y.R."/>
            <person name="Liu L.Y."/>
            <person name="Hernandez A.G."/>
            <person name="Wright C.L."/>
            <person name="Bulone V."/>
            <person name="Tuskan G.A."/>
            <person name="Heath K."/>
            <person name="Zee F."/>
            <person name="Moore P.H."/>
            <person name="Sunkar R."/>
            <person name="Leebens-Mack J.H."/>
            <person name="Mockler T."/>
            <person name="Bennetzen J.L."/>
            <person name="Freeling M."/>
            <person name="Sankoff D."/>
            <person name="Paterson A.H."/>
            <person name="Zhu X."/>
            <person name="Yang X."/>
            <person name="Smith J.A."/>
            <person name="Cushman J.C."/>
            <person name="Paull R.E."/>
            <person name="Yu Q."/>
        </authorList>
    </citation>
    <scope>NUCLEOTIDE SEQUENCE [LARGE SCALE GENOMIC DNA]</scope>
    <source>
        <strain evidence="10">cv. F153</strain>
    </source>
</reference>
<keyword evidence="10" id="KW-1185">Reference proteome</keyword>
<feature type="transmembrane region" description="Helical" evidence="8">
    <location>
        <begin position="334"/>
        <end position="355"/>
    </location>
</feature>
<dbReference type="OrthoDB" id="40134at2759"/>
<feature type="transmembrane region" description="Helical" evidence="8">
    <location>
        <begin position="161"/>
        <end position="181"/>
    </location>
</feature>
<dbReference type="GO" id="GO:0016020">
    <property type="term" value="C:membrane"/>
    <property type="evidence" value="ECO:0007669"/>
    <property type="project" value="UniProtKB-SubCell"/>
</dbReference>
<feature type="transmembrane region" description="Helical" evidence="8">
    <location>
        <begin position="438"/>
        <end position="462"/>
    </location>
</feature>
<comment type="subcellular location">
    <subcellularLocation>
        <location evidence="1">Membrane</location>
    </subcellularLocation>
</comment>
<sequence length="478" mass="51231">MPELHKVGQQTHTVGNDDYASETSLSDRIRGLACDHEGVGIAVLPFEGSGRLCRRESTKGQEALGPGAGSTLAPAAPRSWLHCGYHLTTSIVAPALLSLPFAFASLGWGAGVACLVIGALVTFYSYNLLSVVLEHHAQRGRRLLRFRDMADDIIGVGCGRYFIGPIQFLVCFGAVVGSTLLAGQSMKSIYLIAKPEGPIKLYVFVIIFGTLMLVLAQLPSFHSLRHVNLVSLLLCLAYSVCATAGSIYAGHTKRAPVKDYSLVGSTQDRSAKATAAAPVKGKMFKGLCLCYTIVVCTFFGVAISGYWAFGNQAAGTILSNFAADGGATDLIPKWLFTITNVFTLLQLSAVGVVYLQPTNEVLEGLFANPTEGQHSARNVVPRLIFRSLSVILATTLAAMLPFFGDINAVIGAFGFLPLDFVVPSIFYNITFKPNRKSLVFWVNTTITIVFSVLAALGCISAIRQITLDANNYKLFANV</sequence>
<feature type="transmembrane region" description="Helical" evidence="8">
    <location>
        <begin position="227"/>
        <end position="249"/>
    </location>
</feature>
<evidence type="ECO:0000256" key="2">
    <source>
        <dbReference type="ARBA" id="ARBA00022448"/>
    </source>
</evidence>
<evidence type="ECO:0000256" key="4">
    <source>
        <dbReference type="ARBA" id="ARBA00022970"/>
    </source>
</evidence>
<dbReference type="Pfam" id="PF01490">
    <property type="entry name" value="Aa_trans"/>
    <property type="match status" value="2"/>
</dbReference>
<evidence type="ECO:0000256" key="8">
    <source>
        <dbReference type="SAM" id="Phobius"/>
    </source>
</evidence>
<keyword evidence="3 8" id="KW-0812">Transmembrane</keyword>
<feature type="transmembrane region" description="Helical" evidence="8">
    <location>
        <begin position="101"/>
        <end position="126"/>
    </location>
</feature>
<protein>
    <submittedName>
        <fullName evidence="11">GABA transporter 1</fullName>
    </submittedName>
</protein>
<feature type="transmembrane region" description="Helical" evidence="8">
    <location>
        <begin position="383"/>
        <end position="403"/>
    </location>
</feature>
<evidence type="ECO:0000256" key="1">
    <source>
        <dbReference type="ARBA" id="ARBA00004370"/>
    </source>
</evidence>
<evidence type="ECO:0000313" key="11">
    <source>
        <dbReference type="RefSeq" id="XP_020102161.1"/>
    </source>
</evidence>
<dbReference type="AlphaFoldDB" id="A0A6P5G0M1"/>
<evidence type="ECO:0000256" key="5">
    <source>
        <dbReference type="ARBA" id="ARBA00022989"/>
    </source>
</evidence>
<reference evidence="11" key="2">
    <citation type="submission" date="2025-08" db="UniProtKB">
        <authorList>
            <consortium name="RefSeq"/>
        </authorList>
    </citation>
    <scope>IDENTIFICATION</scope>
    <source>
        <tissue evidence="11">Leaf</tissue>
    </source>
</reference>